<comment type="pathway">
    <text evidence="1">Mycotoxin biosynthesis.</text>
</comment>
<gene>
    <name evidence="4" type="ORF">BBO_04640</name>
</gene>
<name>A0A167E8N7_9HYPO</name>
<dbReference type="EMBL" id="AZHA01000012">
    <property type="protein sequence ID" value="OAA43497.1"/>
    <property type="molecule type" value="Genomic_DNA"/>
</dbReference>
<organism evidence="4 5">
    <name type="scientific">Beauveria brongniartii RCEF 3172</name>
    <dbReference type="NCBI Taxonomy" id="1081107"/>
    <lineage>
        <taxon>Eukaryota</taxon>
        <taxon>Fungi</taxon>
        <taxon>Dikarya</taxon>
        <taxon>Ascomycota</taxon>
        <taxon>Pezizomycotina</taxon>
        <taxon>Sordariomycetes</taxon>
        <taxon>Hypocreomycetidae</taxon>
        <taxon>Hypocreales</taxon>
        <taxon>Cordycipitaceae</taxon>
        <taxon>Beauveria</taxon>
        <taxon>Beauveria brongniartii</taxon>
    </lineage>
</organism>
<dbReference type="PANTHER" id="PTHR33365:SF4">
    <property type="entry name" value="CYCLOCHLOROTINE BIOSYNTHESIS PROTEIN O"/>
    <property type="match status" value="1"/>
</dbReference>
<comment type="caution">
    <text evidence="4">The sequence shown here is derived from an EMBL/GenBank/DDBJ whole genome shotgun (WGS) entry which is preliminary data.</text>
</comment>
<dbReference type="GO" id="GO:0043386">
    <property type="term" value="P:mycotoxin biosynthetic process"/>
    <property type="evidence" value="ECO:0007669"/>
    <property type="project" value="InterPro"/>
</dbReference>
<dbReference type="PANTHER" id="PTHR33365">
    <property type="entry name" value="YALI0B05434P"/>
    <property type="match status" value="1"/>
</dbReference>
<evidence type="ECO:0000313" key="5">
    <source>
        <dbReference type="Proteomes" id="UP000076863"/>
    </source>
</evidence>
<dbReference type="AlphaFoldDB" id="A0A167E8N7"/>
<comment type="similarity">
    <text evidence="2">Belongs to the ustYa family.</text>
</comment>
<feature type="transmembrane region" description="Helical" evidence="3">
    <location>
        <begin position="37"/>
        <end position="59"/>
    </location>
</feature>
<proteinExistence type="inferred from homology"/>
<evidence type="ECO:0000256" key="1">
    <source>
        <dbReference type="ARBA" id="ARBA00004685"/>
    </source>
</evidence>
<protein>
    <recommendedName>
        <fullName evidence="6">Tat pathway signal sequence</fullName>
    </recommendedName>
</protein>
<dbReference type="OrthoDB" id="3687641at2759"/>
<dbReference type="Pfam" id="PF11807">
    <property type="entry name" value="UstYa"/>
    <property type="match status" value="1"/>
</dbReference>
<keyword evidence="3" id="KW-1133">Transmembrane helix</keyword>
<keyword evidence="3" id="KW-0472">Membrane</keyword>
<evidence type="ECO:0000313" key="4">
    <source>
        <dbReference type="EMBL" id="OAA43497.1"/>
    </source>
</evidence>
<keyword evidence="3" id="KW-0812">Transmembrane</keyword>
<keyword evidence="5" id="KW-1185">Reference proteome</keyword>
<reference evidence="4 5" key="1">
    <citation type="journal article" date="2016" name="Genome Biol. Evol.">
        <title>Divergent and convergent evolution of fungal pathogenicity.</title>
        <authorList>
            <person name="Shang Y."/>
            <person name="Xiao G."/>
            <person name="Zheng P."/>
            <person name="Cen K."/>
            <person name="Zhan S."/>
            <person name="Wang C."/>
        </authorList>
    </citation>
    <scope>NUCLEOTIDE SEQUENCE [LARGE SCALE GENOMIC DNA]</scope>
    <source>
        <strain evidence="4 5">RCEF 3172</strain>
    </source>
</reference>
<evidence type="ECO:0008006" key="6">
    <source>
        <dbReference type="Google" id="ProtNLM"/>
    </source>
</evidence>
<evidence type="ECO:0000256" key="3">
    <source>
        <dbReference type="SAM" id="Phobius"/>
    </source>
</evidence>
<sequence length="286" mass="33061">MGRRYEPLANGAEDGGDDCAASLRLEAAERLERRAKCFMYTAVVALIISLFALMSVAVVRRPSMLECDKMVSPWSSLWPAVEHTEGDLINYFNHSSIYRGPPTLERETAWNNLWYHHAMPVSKEGIYALNRTNPDLYLEVIGSDPEEPTYGAIAEVFHQLHCLNLIRQHSWPIKQFSKDWGELYPDFLWDNPVLGRMHVDHCFEALRLSLMCYADITPVLNEHVDNPDFDRKADFNTHHKCRDFQRIADYVEEMGYDIPPPAVLKDEHHAHGRRRFVTPVKPRGRK</sequence>
<dbReference type="Proteomes" id="UP000076863">
    <property type="component" value="Unassembled WGS sequence"/>
</dbReference>
<dbReference type="InterPro" id="IPR021765">
    <property type="entry name" value="UstYa-like"/>
</dbReference>
<evidence type="ECO:0000256" key="2">
    <source>
        <dbReference type="ARBA" id="ARBA00035112"/>
    </source>
</evidence>
<accession>A0A167E8N7</accession>